<feature type="transmembrane region" description="Helical" evidence="5">
    <location>
        <begin position="29"/>
        <end position="45"/>
    </location>
</feature>
<evidence type="ECO:0000313" key="7">
    <source>
        <dbReference type="EMBL" id="SUK37773.1"/>
    </source>
</evidence>
<protein>
    <submittedName>
        <fullName evidence="7">Capsular polysaccharide synthesis enzyme Cap5J</fullName>
    </submittedName>
</protein>
<dbReference type="GO" id="GO:0016020">
    <property type="term" value="C:membrane"/>
    <property type="evidence" value="ECO:0007669"/>
    <property type="project" value="UniProtKB-SubCell"/>
</dbReference>
<evidence type="ECO:0000256" key="4">
    <source>
        <dbReference type="ARBA" id="ARBA00023136"/>
    </source>
</evidence>
<dbReference type="Pfam" id="PF04932">
    <property type="entry name" value="Wzy_C"/>
    <property type="match status" value="1"/>
</dbReference>
<evidence type="ECO:0000259" key="6">
    <source>
        <dbReference type="Pfam" id="PF04932"/>
    </source>
</evidence>
<keyword evidence="4 5" id="KW-0472">Membrane</keyword>
<dbReference type="AlphaFoldDB" id="A0A380DMY8"/>
<proteinExistence type="predicted"/>
<dbReference type="PANTHER" id="PTHR37422:SF17">
    <property type="entry name" value="O-ANTIGEN LIGASE"/>
    <property type="match status" value="1"/>
</dbReference>
<dbReference type="EMBL" id="UHAQ01000002">
    <property type="protein sequence ID" value="SUK37773.1"/>
    <property type="molecule type" value="Genomic_DNA"/>
</dbReference>
<feature type="domain" description="O-antigen ligase-related" evidence="6">
    <location>
        <begin position="42"/>
        <end position="172"/>
    </location>
</feature>
<evidence type="ECO:0000256" key="3">
    <source>
        <dbReference type="ARBA" id="ARBA00022989"/>
    </source>
</evidence>
<gene>
    <name evidence="7" type="primary">capJ_1</name>
    <name evidence="7" type="ORF">NCTC5664_00772</name>
</gene>
<dbReference type="InterPro" id="IPR051533">
    <property type="entry name" value="WaaL-like"/>
</dbReference>
<feature type="transmembrane region" description="Helical" evidence="5">
    <location>
        <begin position="80"/>
        <end position="96"/>
    </location>
</feature>
<name>A0A380DMY8_STAAU</name>
<evidence type="ECO:0000256" key="5">
    <source>
        <dbReference type="SAM" id="Phobius"/>
    </source>
</evidence>
<feature type="transmembrane region" description="Helical" evidence="5">
    <location>
        <begin position="51"/>
        <end position="68"/>
    </location>
</feature>
<organism evidence="7 8">
    <name type="scientific">Staphylococcus aureus</name>
    <dbReference type="NCBI Taxonomy" id="1280"/>
    <lineage>
        <taxon>Bacteria</taxon>
        <taxon>Bacillati</taxon>
        <taxon>Bacillota</taxon>
        <taxon>Bacilli</taxon>
        <taxon>Bacillales</taxon>
        <taxon>Staphylococcaceae</taxon>
        <taxon>Staphylococcus</taxon>
    </lineage>
</organism>
<dbReference type="Proteomes" id="UP000254502">
    <property type="component" value="Unassembled WGS sequence"/>
</dbReference>
<reference evidence="7 8" key="1">
    <citation type="submission" date="2018-06" db="EMBL/GenBank/DDBJ databases">
        <authorList>
            <consortium name="Pathogen Informatics"/>
            <person name="Doyle S."/>
        </authorList>
    </citation>
    <scope>NUCLEOTIDE SEQUENCE [LARGE SCALE GENOMIC DNA]</scope>
    <source>
        <strain evidence="7 8">NCTC5664</strain>
    </source>
</reference>
<keyword evidence="2 5" id="KW-0812">Transmembrane</keyword>
<sequence length="235" mass="26772">MNYQNASYLSAFTAGLGIYFIMKGSVKHKWIYVLFTIIDIPIVFIPGGRGGAILLILYGLFAFILITFKRGIPIAVKSIMYIFALSISSVLIYFLFTKGSNTRTFSYLQGGTLNLEGTSGRGPIYEKGIYFIQQSPLLGYGPFNYYKLIGNIPHNIIIELILSFGLLGFFIIMICILLLVYKMIRNYDPNTIDLLVMFIAIYPITLLMFSSNYLVVSEFWFVLFYFITKGRRHHG</sequence>
<evidence type="ECO:0000313" key="8">
    <source>
        <dbReference type="Proteomes" id="UP000254502"/>
    </source>
</evidence>
<feature type="transmembrane region" description="Helical" evidence="5">
    <location>
        <begin position="192"/>
        <end position="215"/>
    </location>
</feature>
<evidence type="ECO:0000256" key="1">
    <source>
        <dbReference type="ARBA" id="ARBA00004141"/>
    </source>
</evidence>
<feature type="transmembrane region" description="Helical" evidence="5">
    <location>
        <begin position="156"/>
        <end position="180"/>
    </location>
</feature>
<dbReference type="PANTHER" id="PTHR37422">
    <property type="entry name" value="TEICHURONIC ACID BIOSYNTHESIS PROTEIN TUAE"/>
    <property type="match status" value="1"/>
</dbReference>
<accession>A0A380DMY8</accession>
<dbReference type="InterPro" id="IPR007016">
    <property type="entry name" value="O-antigen_ligase-rel_domated"/>
</dbReference>
<comment type="subcellular location">
    <subcellularLocation>
        <location evidence="1">Membrane</location>
        <topology evidence="1">Multi-pass membrane protein</topology>
    </subcellularLocation>
</comment>
<evidence type="ECO:0000256" key="2">
    <source>
        <dbReference type="ARBA" id="ARBA00022692"/>
    </source>
</evidence>
<keyword evidence="3 5" id="KW-1133">Transmembrane helix</keyword>